<gene>
    <name evidence="2" type="ORF">IQ26_05834</name>
</gene>
<accession>A0A562N3R4</accession>
<dbReference type="InterPro" id="IPR041685">
    <property type="entry name" value="AAA_GajA/Old/RecF-like"/>
</dbReference>
<dbReference type="InterPro" id="IPR051396">
    <property type="entry name" value="Bact_Antivir_Def_Nuclease"/>
</dbReference>
<dbReference type="PANTHER" id="PTHR43581:SF3">
    <property type="entry name" value="AAA+ ATPASE DOMAIN-CONTAINING PROTEIN"/>
    <property type="match status" value="1"/>
</dbReference>
<dbReference type="Proteomes" id="UP000317122">
    <property type="component" value="Unassembled WGS sequence"/>
</dbReference>
<feature type="domain" description="Endonuclease GajA/Old nuclease/RecF-like AAA" evidence="1">
    <location>
        <begin position="1"/>
        <end position="47"/>
    </location>
</feature>
<dbReference type="RefSeq" id="WP_145721785.1">
    <property type="nucleotide sequence ID" value="NZ_BSPF01000033.1"/>
</dbReference>
<evidence type="ECO:0000313" key="3">
    <source>
        <dbReference type="Proteomes" id="UP000317122"/>
    </source>
</evidence>
<sequence length="670" mass="75222">MRLKKAKVTNYRSVKDSGWTDFEPNKTILVGPNEAGKSAFLKALQQINPPAGIDGFDALRDYPRGSYNDITTKRAKPEEIDVVVAHFELEDDDKKALEKEFQSAIYVFGRRLDNTWWHNLAGVPEKGTTGELNKDLLRFAAHVDGRQKDGEVLPSKELETILAKYKDGNYYIQGDLATGLITWLEKFYPLVDEADEKEEGRYNKLIDRCKYTGRMEAARHLLRKRLPVFVLFSNYFRVRPLIHLDHLATRVEQKLLDDAQYDYGNQCLLKLLGFTARELSNLGKAAEPAATDVDAQKKYRDQLDNRSYQLNAASVRLTDQIVKVWNPNPERAEASRLRITADGQYLKVVVEDGLGVEIELDQRSEGFQWLVSFFVVFFSETEDKHSNAILLLDEPGMSLHALKQRDFRNTISMLSESNQTVYTTHSPFLVGPNELDLVRVVEMADRKVGTKVHTTITAADPAALLPLQEALGYDLAQSLFAQQRNLILEGLTDFWYLEATSEMLRLGGVADLNDKIALISANTASKVVYFATILIAHNLKVAALLDSDNAGDQAATQDVLVHRLGAKRILRTMDFTAPPRPRAEIEDLLRDVLVPLAAKELGIDVTAEVAVTPDKPLVDVLTGKGGANFSKYKLAKAYVRWTRDHTADDLSQAERDSWTKLIAGINSALK</sequence>
<dbReference type="InterPro" id="IPR027417">
    <property type="entry name" value="P-loop_NTPase"/>
</dbReference>
<dbReference type="SUPFAM" id="SSF52540">
    <property type="entry name" value="P-loop containing nucleoside triphosphate hydrolases"/>
    <property type="match status" value="1"/>
</dbReference>
<dbReference type="Pfam" id="PF13175">
    <property type="entry name" value="AAA_15"/>
    <property type="match status" value="2"/>
</dbReference>
<dbReference type="PANTHER" id="PTHR43581">
    <property type="entry name" value="ATP/GTP PHOSPHATASE"/>
    <property type="match status" value="1"/>
</dbReference>
<name>A0A562N3R4_9HYPH</name>
<dbReference type="OrthoDB" id="3322489at2"/>
<reference evidence="2 3" key="1">
    <citation type="journal article" date="2015" name="Stand. Genomic Sci.">
        <title>Genomic Encyclopedia of Bacterial and Archaeal Type Strains, Phase III: the genomes of soil and plant-associated and newly described type strains.</title>
        <authorList>
            <person name="Whitman W.B."/>
            <person name="Woyke T."/>
            <person name="Klenk H.P."/>
            <person name="Zhou Y."/>
            <person name="Lilburn T.G."/>
            <person name="Beck B.J."/>
            <person name="De Vos P."/>
            <person name="Vandamme P."/>
            <person name="Eisen J.A."/>
            <person name="Garrity G."/>
            <person name="Hugenholtz P."/>
            <person name="Kyrpides N.C."/>
        </authorList>
    </citation>
    <scope>NUCLEOTIDE SEQUENCE [LARGE SCALE GENOMIC DNA]</scope>
    <source>
        <strain evidence="2 3">CGMCC 1.2546</strain>
    </source>
</reference>
<comment type="caution">
    <text evidence="2">The sequence shown here is derived from an EMBL/GenBank/DDBJ whole genome shotgun (WGS) entry which is preliminary data.</text>
</comment>
<dbReference type="AlphaFoldDB" id="A0A562N3R4"/>
<keyword evidence="3" id="KW-1185">Reference proteome</keyword>
<protein>
    <submittedName>
        <fullName evidence="2">Putative AbiEii toxin of type IV toxin-antitoxin system</fullName>
    </submittedName>
</protein>
<evidence type="ECO:0000313" key="2">
    <source>
        <dbReference type="EMBL" id="TWI26766.1"/>
    </source>
</evidence>
<evidence type="ECO:0000259" key="1">
    <source>
        <dbReference type="Pfam" id="PF13175"/>
    </source>
</evidence>
<organism evidence="2 3">
    <name type="scientific">Mesorhizobium tianshanense</name>
    <dbReference type="NCBI Taxonomy" id="39844"/>
    <lineage>
        <taxon>Bacteria</taxon>
        <taxon>Pseudomonadati</taxon>
        <taxon>Pseudomonadota</taxon>
        <taxon>Alphaproteobacteria</taxon>
        <taxon>Hyphomicrobiales</taxon>
        <taxon>Phyllobacteriaceae</taxon>
        <taxon>Mesorhizobium</taxon>
    </lineage>
</organism>
<dbReference type="Gene3D" id="3.40.50.300">
    <property type="entry name" value="P-loop containing nucleotide triphosphate hydrolases"/>
    <property type="match status" value="1"/>
</dbReference>
<dbReference type="EMBL" id="VLKT01000047">
    <property type="protein sequence ID" value="TWI26766.1"/>
    <property type="molecule type" value="Genomic_DNA"/>
</dbReference>
<feature type="domain" description="Endonuclease GajA/Old nuclease/RecF-like AAA" evidence="1">
    <location>
        <begin position="340"/>
        <end position="430"/>
    </location>
</feature>
<proteinExistence type="predicted"/>